<keyword evidence="19" id="KW-1185">Reference proteome</keyword>
<keyword evidence="11" id="KW-0521">NADP</keyword>
<dbReference type="PROSITE" id="PS00086">
    <property type="entry name" value="CYTOCHROME_P450"/>
    <property type="match status" value="1"/>
</dbReference>
<evidence type="ECO:0000313" key="19">
    <source>
        <dbReference type="Proteomes" id="UP000035763"/>
    </source>
</evidence>
<comment type="cofactor">
    <cofactor evidence="2">
        <name>FAD</name>
        <dbReference type="ChEBI" id="CHEBI:57692"/>
    </cofactor>
</comment>
<dbReference type="AlphaFoldDB" id="W6JTH7"/>
<keyword evidence="7" id="KW-0285">Flavoprotein</keyword>
<evidence type="ECO:0000256" key="9">
    <source>
        <dbReference type="ARBA" id="ARBA00022723"/>
    </source>
</evidence>
<dbReference type="GO" id="GO:0005506">
    <property type="term" value="F:iron ion binding"/>
    <property type="evidence" value="ECO:0007669"/>
    <property type="project" value="InterPro"/>
</dbReference>
<evidence type="ECO:0000256" key="17">
    <source>
        <dbReference type="SAM" id="MobiDB-lite"/>
    </source>
</evidence>
<dbReference type="FunFam" id="1.10.630.10:FF:000040">
    <property type="entry name" value="Bifunctional cytochrome P450/NADPH--P450 reductase"/>
    <property type="match status" value="1"/>
</dbReference>
<evidence type="ECO:0000256" key="14">
    <source>
        <dbReference type="ARBA" id="ARBA00023033"/>
    </source>
</evidence>
<dbReference type="PRINTS" id="PR00463">
    <property type="entry name" value="EP450I"/>
</dbReference>
<dbReference type="RefSeq" id="WP_048697196.1">
    <property type="nucleotide sequence ID" value="NZ_HG764815.1"/>
</dbReference>
<dbReference type="Gene3D" id="1.10.630.10">
    <property type="entry name" value="Cytochrome P450"/>
    <property type="match status" value="1"/>
</dbReference>
<keyword evidence="6 15" id="KW-0349">Heme</keyword>
<dbReference type="InterPro" id="IPR036396">
    <property type="entry name" value="Cyt_P450_sf"/>
</dbReference>
<dbReference type="PRINTS" id="PR00385">
    <property type="entry name" value="P450"/>
</dbReference>
<keyword evidence="9 15" id="KW-0479">Metal-binding</keyword>
<evidence type="ECO:0000256" key="13">
    <source>
        <dbReference type="ARBA" id="ARBA00023004"/>
    </source>
</evidence>
<dbReference type="InterPro" id="IPR001128">
    <property type="entry name" value="Cyt_P450"/>
</dbReference>
<keyword evidence="12 16" id="KW-0560">Oxidoreductase</keyword>
<keyword evidence="14 16" id="KW-0503">Monooxygenase</keyword>
<dbReference type="STRING" id="1193182.BN11_1350007"/>
<comment type="cofactor">
    <cofactor evidence="1">
        <name>FMN</name>
        <dbReference type="ChEBI" id="CHEBI:58210"/>
    </cofactor>
</comment>
<evidence type="ECO:0000256" key="10">
    <source>
        <dbReference type="ARBA" id="ARBA00022827"/>
    </source>
</evidence>
<evidence type="ECO:0000256" key="2">
    <source>
        <dbReference type="ARBA" id="ARBA00001974"/>
    </source>
</evidence>
<comment type="similarity">
    <text evidence="4 16">Belongs to the cytochrome P450 family.</text>
</comment>
<dbReference type="SUPFAM" id="SSF48264">
    <property type="entry name" value="Cytochrome P450"/>
    <property type="match status" value="1"/>
</dbReference>
<dbReference type="EC" id="1.14.14.1" evidence="18"/>
<comment type="similarity">
    <text evidence="3">In the N-terminal section; belongs to the cytochrome P450 family.</text>
</comment>
<keyword evidence="13 15" id="KW-0408">Iron</keyword>
<sequence>MTRNTWSGQRLPHPPGRRRFVGDIEREADPNTPVQNLMRRVHGLPELLEFKAFREKFVFALSARVCAQVADDVHFDKALAPAVLALRRFSGDALFTAFTHEPAWGVAHDLLVPAFTKPAMRGYHDTMNAVADDLVARWAASTTPVDVADDLTRMTLETIGRTAFGHSFGTFAHQERDPYVAAMVTLLSDSGQAAGLSTLPLGQLITRRPSRRARAAYATQVEITEDIIETRLAGGGQHGGGQQRGGEDLLGRMLFHAHAESGAQLDRRNVINQVLTFLTAGHETTSGAVSFALWYLANDDRVRAAAQAETDDLLGPDPQSTPTFEMVPKFRYVRRVLDEALRLWPTAPAIGRSPRAVTTVAGWTMTPQDWLLVFIPAVHRDPAVWGPDPDRFDPDNFLPERVRARPAYSYLPFGVGTRACIGRQFALHEAVLVLARLLHRFEFAADPAYDLRVTERLTLMPKGFRLTIRERSLVA</sequence>
<evidence type="ECO:0000256" key="3">
    <source>
        <dbReference type="ARBA" id="ARBA00010018"/>
    </source>
</evidence>
<organism evidence="18 19">
    <name type="scientific">Nostocoides australiense Ben110</name>
    <dbReference type="NCBI Taxonomy" id="1193182"/>
    <lineage>
        <taxon>Bacteria</taxon>
        <taxon>Bacillati</taxon>
        <taxon>Actinomycetota</taxon>
        <taxon>Actinomycetes</taxon>
        <taxon>Micrococcales</taxon>
        <taxon>Intrasporangiaceae</taxon>
        <taxon>Nostocoides</taxon>
    </lineage>
</organism>
<dbReference type="Proteomes" id="UP000035763">
    <property type="component" value="Unassembled WGS sequence"/>
</dbReference>
<feature type="binding site" description="axial binding residue" evidence="15">
    <location>
        <position position="420"/>
    </location>
    <ligand>
        <name>heme</name>
        <dbReference type="ChEBI" id="CHEBI:30413"/>
    </ligand>
    <ligandPart>
        <name>Fe</name>
        <dbReference type="ChEBI" id="CHEBI:18248"/>
    </ligandPart>
</feature>
<dbReference type="GO" id="GO:0003958">
    <property type="term" value="F:NADPH-hemoprotein reductase activity"/>
    <property type="evidence" value="ECO:0007669"/>
    <property type="project" value="UniProtKB-EC"/>
</dbReference>
<evidence type="ECO:0000256" key="1">
    <source>
        <dbReference type="ARBA" id="ARBA00001917"/>
    </source>
</evidence>
<keyword evidence="10" id="KW-0274">FAD</keyword>
<dbReference type="GO" id="GO:0020037">
    <property type="term" value="F:heme binding"/>
    <property type="evidence" value="ECO:0007669"/>
    <property type="project" value="InterPro"/>
</dbReference>
<feature type="region of interest" description="Disordered" evidence="17">
    <location>
        <begin position="1"/>
        <end position="20"/>
    </location>
</feature>
<keyword evidence="8" id="KW-0288">FMN</keyword>
<evidence type="ECO:0000256" key="7">
    <source>
        <dbReference type="ARBA" id="ARBA00022630"/>
    </source>
</evidence>
<evidence type="ECO:0000256" key="11">
    <source>
        <dbReference type="ARBA" id="ARBA00022857"/>
    </source>
</evidence>
<comment type="cofactor">
    <cofactor evidence="15">
        <name>heme</name>
        <dbReference type="ChEBI" id="CHEBI:30413"/>
    </cofactor>
</comment>
<protein>
    <submittedName>
        <fullName evidence="18">Bifunctional P-450/NADPH-P450 reductase</fullName>
        <ecNumber evidence="18">1.14.14.1</ecNumber>
        <ecNumber evidence="18">1.6.2.4</ecNumber>
    </submittedName>
</protein>
<accession>W6JTH7</accession>
<dbReference type="PANTHER" id="PTHR24291">
    <property type="entry name" value="CYTOCHROME P450 FAMILY 4"/>
    <property type="match status" value="1"/>
</dbReference>
<evidence type="ECO:0000256" key="12">
    <source>
        <dbReference type="ARBA" id="ARBA00023002"/>
    </source>
</evidence>
<dbReference type="GO" id="GO:0016712">
    <property type="term" value="F:oxidoreductase activity, acting on paired donors, with incorporation or reduction of molecular oxygen, reduced flavin or flavoprotein as one donor, and incorporation of one atom of oxygen"/>
    <property type="evidence" value="ECO:0007669"/>
    <property type="project" value="UniProtKB-EC"/>
</dbReference>
<evidence type="ECO:0000256" key="15">
    <source>
        <dbReference type="PIRSR" id="PIRSR602401-1"/>
    </source>
</evidence>
<dbReference type="Pfam" id="PF00067">
    <property type="entry name" value="p450"/>
    <property type="match status" value="1"/>
</dbReference>
<proteinExistence type="inferred from homology"/>
<dbReference type="InterPro" id="IPR017972">
    <property type="entry name" value="Cyt_P450_CS"/>
</dbReference>
<dbReference type="EC" id="1.6.2.4" evidence="18"/>
<dbReference type="PANTHER" id="PTHR24291:SF50">
    <property type="entry name" value="BIFUNCTIONAL ALBAFLAVENONE MONOOXYGENASE_TERPENE SYNTHASE"/>
    <property type="match status" value="1"/>
</dbReference>
<dbReference type="InterPro" id="IPR050196">
    <property type="entry name" value="Cytochrome_P450_Monoox"/>
</dbReference>
<comment type="caution">
    <text evidence="18">The sequence shown here is derived from an EMBL/GenBank/DDBJ whole genome shotgun (WGS) entry which is preliminary data.</text>
</comment>
<keyword evidence="5" id="KW-0813">Transport</keyword>
<dbReference type="InterPro" id="IPR002401">
    <property type="entry name" value="Cyt_P450_E_grp-I"/>
</dbReference>
<reference evidence="18 19" key="1">
    <citation type="journal article" date="2013" name="ISME J.">
        <title>A metabolic model for members of the genus Tetrasphaera involved in enhanced biological phosphorus removal.</title>
        <authorList>
            <person name="Kristiansen R."/>
            <person name="Nguyen H.T.T."/>
            <person name="Saunders A.M."/>
            <person name="Nielsen J.L."/>
            <person name="Wimmer R."/>
            <person name="Le V.Q."/>
            <person name="McIlroy S.J."/>
            <person name="Petrovski S."/>
            <person name="Seviour R.J."/>
            <person name="Calteau A."/>
            <person name="Nielsen K.L."/>
            <person name="Nielsen P.H."/>
        </authorList>
    </citation>
    <scope>NUCLEOTIDE SEQUENCE [LARGE SCALE GENOMIC DNA]</scope>
    <source>
        <strain evidence="18 19">Ben110</strain>
    </source>
</reference>
<evidence type="ECO:0000256" key="5">
    <source>
        <dbReference type="ARBA" id="ARBA00022448"/>
    </source>
</evidence>
<evidence type="ECO:0000256" key="4">
    <source>
        <dbReference type="ARBA" id="ARBA00010617"/>
    </source>
</evidence>
<evidence type="ECO:0000313" key="18">
    <source>
        <dbReference type="EMBL" id="CCH72102.1"/>
    </source>
</evidence>
<evidence type="ECO:0000256" key="16">
    <source>
        <dbReference type="RuleBase" id="RU000461"/>
    </source>
</evidence>
<gene>
    <name evidence="18" type="ORF">BN11_1350007</name>
</gene>
<name>W6JTH7_9MICO</name>
<dbReference type="OrthoDB" id="7376058at2"/>
<evidence type="ECO:0000256" key="8">
    <source>
        <dbReference type="ARBA" id="ARBA00022643"/>
    </source>
</evidence>
<evidence type="ECO:0000256" key="6">
    <source>
        <dbReference type="ARBA" id="ARBA00022617"/>
    </source>
</evidence>
<dbReference type="EMBL" id="CAJA01000041">
    <property type="protein sequence ID" value="CCH72102.1"/>
    <property type="molecule type" value="Genomic_DNA"/>
</dbReference>